<dbReference type="Proteomes" id="UP001626550">
    <property type="component" value="Unassembled WGS sequence"/>
</dbReference>
<gene>
    <name evidence="1" type="ORF">Ciccas_003787</name>
</gene>
<comment type="caution">
    <text evidence="1">The sequence shown here is derived from an EMBL/GenBank/DDBJ whole genome shotgun (WGS) entry which is preliminary data.</text>
</comment>
<evidence type="ECO:0000313" key="2">
    <source>
        <dbReference type="Proteomes" id="UP001626550"/>
    </source>
</evidence>
<name>A0ABD2QE94_9PLAT</name>
<evidence type="ECO:0000313" key="1">
    <source>
        <dbReference type="EMBL" id="KAL3317557.1"/>
    </source>
</evidence>
<keyword evidence="2" id="KW-1185">Reference proteome</keyword>
<organism evidence="1 2">
    <name type="scientific">Cichlidogyrus casuarinus</name>
    <dbReference type="NCBI Taxonomy" id="1844966"/>
    <lineage>
        <taxon>Eukaryota</taxon>
        <taxon>Metazoa</taxon>
        <taxon>Spiralia</taxon>
        <taxon>Lophotrochozoa</taxon>
        <taxon>Platyhelminthes</taxon>
        <taxon>Monogenea</taxon>
        <taxon>Monopisthocotylea</taxon>
        <taxon>Dactylogyridea</taxon>
        <taxon>Ancyrocephalidae</taxon>
        <taxon>Cichlidogyrus</taxon>
    </lineage>
</organism>
<accession>A0ABD2QE94</accession>
<dbReference type="EMBL" id="JBJKFK010000366">
    <property type="protein sequence ID" value="KAL3317557.1"/>
    <property type="molecule type" value="Genomic_DNA"/>
</dbReference>
<protein>
    <submittedName>
        <fullName evidence="1">Uncharacterized protein</fullName>
    </submittedName>
</protein>
<reference evidence="1 2" key="1">
    <citation type="submission" date="2024-11" db="EMBL/GenBank/DDBJ databases">
        <title>Adaptive evolution of stress response genes in parasites aligns with host niche diversity.</title>
        <authorList>
            <person name="Hahn C."/>
            <person name="Resl P."/>
        </authorList>
    </citation>
    <scope>NUCLEOTIDE SEQUENCE [LARGE SCALE GENOMIC DNA]</scope>
    <source>
        <strain evidence="1">EGGRZ-B1_66</strain>
        <tissue evidence="1">Body</tissue>
    </source>
</reference>
<dbReference type="AlphaFoldDB" id="A0ABD2QE94"/>
<proteinExistence type="predicted"/>
<sequence length="478" mass="52897">MQANAKCECDKVLIKKWQGRCSCPAKTEESICDPETRQTFKVTTEYNLMNHECVKSEKRAPLTVQCDWKVYKSIGICNSTTGLRTIDTTYSSLGPDCKCQTGHNKTNTICACTQPTTNSSSCLPSGLKKTVLTTYLLKEGTCVPEYSHSTENVTCRPSTWTFLPKGETCGTNVTQYRMVKDPNCDCVRETQQINCPCSCKRPDETVCSADGTSISFTRWTGTVSDCKCVYTSSGNTTKVPCPVTSVTRGYCNSRNCTRTVTRIQSEVKDCKCNAVVNVTQENCCCPQPSEKVSCELGKYRKIEKKFYSIQNEVCYPRDEVVTELVTCPRLTDSDCEETDGICTNGMKSLRCPVHEVKDCKCELSNVIKKVYCGCRSTTKQLGNCDKTTCKQTNSIISYDGPNCEEKTKSETIDCCCLKTGSEYQSSIGGNPCFSGGFKVESYLSHKFDEAAGVCIPVKTNEMTKTACPDKIRVVSFDS</sequence>